<name>A0A087S6V6_9ARCH</name>
<evidence type="ECO:0000313" key="2">
    <source>
        <dbReference type="EMBL" id="KFM21460.1"/>
    </source>
</evidence>
<dbReference type="GO" id="GO:0008168">
    <property type="term" value="F:methyltransferase activity"/>
    <property type="evidence" value="ECO:0007669"/>
    <property type="project" value="UniProtKB-KW"/>
</dbReference>
<dbReference type="GO" id="GO:0003676">
    <property type="term" value="F:nucleic acid binding"/>
    <property type="evidence" value="ECO:0007669"/>
    <property type="project" value="InterPro"/>
</dbReference>
<dbReference type="Pfam" id="PF06634">
    <property type="entry name" value="DUF1156"/>
    <property type="match status" value="1"/>
</dbReference>
<dbReference type="SUPFAM" id="SSF53335">
    <property type="entry name" value="S-adenosyl-L-methionine-dependent methyltransferases"/>
    <property type="match status" value="2"/>
</dbReference>
<keyword evidence="2" id="KW-0808">Transferase</keyword>
<protein>
    <submittedName>
        <fullName evidence="2">Site-specific DNA-methyltransferase Type III restriction system mod subunit protein</fullName>
    </submittedName>
</protein>
<organism evidence="2 3">
    <name type="scientific">Marine Group I thaumarchaeote SCGC AAA799-B03</name>
    <dbReference type="NCBI Taxonomy" id="1502289"/>
    <lineage>
        <taxon>Archaea</taxon>
        <taxon>Nitrososphaerota</taxon>
        <taxon>Marine Group I</taxon>
    </lineage>
</organism>
<sequence length="913" mass="104662">MADRRFIEEFLPIRDIGESSSKEKRIRKGHLSTLHVWWARRPLAASRATIFSSFIPSETNSKKISNSSDFLSKLSKWEYSDDLTILQKARKKIFESNKETWPKILDPFTGGGSIPLEGIRLGLDVSCVDSNPVAVLIQKCALEYSMKYGSIIKEPISQSIETRKNKLIEDFEKWMKWVNEKTRSEIEEFYPKKNPNEILVGHIWCRNITCQNPKCGLSIPVFNQYWLIKTKKEKASLFPFVKDGKIQFKIVGDNYEKFPEGFNPSKGSISNGNIICQSCGFTIEKKHTINEYYEKRTTQKLICSIFTKKGSAGKKFRLSDSEDLKILENATKFLENKINQIKSESNIDPIPNEFIITPDNKEYVKGGLYFNFTTVVLYGKTKWSDLFNPRQTLSLIVFSDYIRKAFSEMLNEGYEKDYAKAIVSFLTLAIGRLANYGSELCHLNPAGGGRIANTFGVHVLKMVHNYMESNPFYESGGGWNTSNEMIKKFLKNVEICPPKPANVKLGTASNLPHSNEYFDAVITDPPYYDNIAYSYLSDFFYVWQKRILYNIEPDLFSTPLTPKSHEIISNLPLIRGMDKNVAKEKFDFLKSKKDFEESLSKAFQEIYRVLKKDGITIVVYAHKSTDGWETLIKSLLKSGLVVTAAWPLNTEMKDRLESRDTAALASSIYMIARKWEKIPLGFYRDVKKELEVYLTKKLEYLWSEGISGADFFISSIGSAVEVFGKYEKVVDDSDSSISPIKLLNDTRKIVTNYAINKVIRGEFASEISQMARFYILWRWAYGNTKVPYDDARKMAQSVGIDIKHEWNKGFIVKENEIISVLGPHERKGEEMSKSPELIDNLHNTLLLWKNESKESIEKYLTEKGYKNSEIFKRVAQAISESLPMESIEKKWLDGFLTGFKSDDSQGGTQSKLF</sequence>
<keyword evidence="3" id="KW-1185">Reference proteome</keyword>
<evidence type="ECO:0000313" key="3">
    <source>
        <dbReference type="Proteomes" id="UP000029384"/>
    </source>
</evidence>
<feature type="domain" description="DUF1156" evidence="1">
    <location>
        <begin position="11"/>
        <end position="63"/>
    </location>
</feature>
<gene>
    <name evidence="2" type="ORF">AAA799B03_00983</name>
</gene>
<dbReference type="EMBL" id="JOTA01000021">
    <property type="protein sequence ID" value="KFM21460.1"/>
    <property type="molecule type" value="Genomic_DNA"/>
</dbReference>
<keyword evidence="2" id="KW-0489">Methyltransferase</keyword>
<dbReference type="AlphaFoldDB" id="A0A087S6V6"/>
<dbReference type="PATRIC" id="fig|1502289.3.peg.903"/>
<proteinExistence type="predicted"/>
<dbReference type="Proteomes" id="UP000029384">
    <property type="component" value="Unassembled WGS sequence"/>
</dbReference>
<dbReference type="GO" id="GO:0032259">
    <property type="term" value="P:methylation"/>
    <property type="evidence" value="ECO:0007669"/>
    <property type="project" value="UniProtKB-KW"/>
</dbReference>
<dbReference type="PROSITE" id="PS00092">
    <property type="entry name" value="N6_MTASE"/>
    <property type="match status" value="1"/>
</dbReference>
<reference evidence="2 3" key="1">
    <citation type="submission" date="2014-06" db="EMBL/GenBank/DDBJ databases">
        <authorList>
            <person name="Ngugi D.K."/>
            <person name="Blom J."/>
            <person name="Alam I."/>
            <person name="Rashid M."/>
            <person name="Baalawi W."/>
            <person name="Zhang G."/>
            <person name="Hikmawan T."/>
            <person name="Guan Y."/>
            <person name="Antunes A."/>
            <person name="Siam R."/>
            <person name="El-Dorry H."/>
            <person name="Bajic V."/>
            <person name="Stingl U."/>
        </authorList>
    </citation>
    <scope>NUCLEOTIDE SEQUENCE [LARGE SCALE GENOMIC DNA]</scope>
    <source>
        <strain evidence="2">SCGC AAA799-B03</strain>
    </source>
</reference>
<accession>A0A087S6V6</accession>
<dbReference type="InterPro" id="IPR029063">
    <property type="entry name" value="SAM-dependent_MTases_sf"/>
</dbReference>
<dbReference type="InterPro" id="IPR002052">
    <property type="entry name" value="DNA_methylase_N6_adenine_CS"/>
</dbReference>
<dbReference type="Gene3D" id="3.40.50.150">
    <property type="entry name" value="Vaccinia Virus protein VP39"/>
    <property type="match status" value="1"/>
</dbReference>
<dbReference type="InterPro" id="IPR009537">
    <property type="entry name" value="DUF1156"/>
</dbReference>
<evidence type="ECO:0000259" key="1">
    <source>
        <dbReference type="Pfam" id="PF06634"/>
    </source>
</evidence>
<comment type="caution">
    <text evidence="2">The sequence shown here is derived from an EMBL/GenBank/DDBJ whole genome shotgun (WGS) entry which is preliminary data.</text>
</comment>